<dbReference type="InterPro" id="IPR001387">
    <property type="entry name" value="Cro/C1-type_HTH"/>
</dbReference>
<evidence type="ECO:0000259" key="2">
    <source>
        <dbReference type="PROSITE" id="PS50943"/>
    </source>
</evidence>
<organism evidence="3">
    <name type="scientific">Candidatus Methanogaster sp. ANME-2c ERB4</name>
    <dbReference type="NCBI Taxonomy" id="2759911"/>
    <lineage>
        <taxon>Archaea</taxon>
        <taxon>Methanobacteriati</taxon>
        <taxon>Methanobacteriota</taxon>
        <taxon>Stenosarchaea group</taxon>
        <taxon>Methanomicrobia</taxon>
        <taxon>Methanosarcinales</taxon>
        <taxon>ANME-2 cluster</taxon>
        <taxon>Candidatus Methanogasteraceae</taxon>
        <taxon>Candidatus Methanogaster</taxon>
    </lineage>
</organism>
<protein>
    <recommendedName>
        <fullName evidence="2">HTH cro/C1-type domain-containing protein</fullName>
    </recommendedName>
</protein>
<keyword evidence="1" id="KW-0238">DNA-binding</keyword>
<dbReference type="AlphaFoldDB" id="A0A7G9Y305"/>
<dbReference type="EMBL" id="MT630734">
    <property type="protein sequence ID" value="QNO42389.1"/>
    <property type="molecule type" value="Genomic_DNA"/>
</dbReference>
<accession>A0A7G9Y305</accession>
<dbReference type="PROSITE" id="PS50943">
    <property type="entry name" value="HTH_CROC1"/>
    <property type="match status" value="1"/>
</dbReference>
<proteinExistence type="predicted"/>
<dbReference type="Gene3D" id="1.10.260.40">
    <property type="entry name" value="lambda repressor-like DNA-binding domains"/>
    <property type="match status" value="1"/>
</dbReference>
<sequence>MKNRLKVFRAMHDLTQEDLAEKLGVTRQTVNAIEKQRYNPSLELAFKLADFFGVTIEELFIRDSPEDSAEPEAVQ</sequence>
<dbReference type="SUPFAM" id="SSF47413">
    <property type="entry name" value="lambda repressor-like DNA-binding domains"/>
    <property type="match status" value="1"/>
</dbReference>
<dbReference type="InterPro" id="IPR010982">
    <property type="entry name" value="Lambda_DNA-bd_dom_sf"/>
</dbReference>
<dbReference type="PANTHER" id="PTHR46558">
    <property type="entry name" value="TRACRIPTIONAL REGULATORY PROTEIN-RELATED-RELATED"/>
    <property type="match status" value="1"/>
</dbReference>
<dbReference type="GO" id="GO:0003677">
    <property type="term" value="F:DNA binding"/>
    <property type="evidence" value="ECO:0007669"/>
    <property type="project" value="UniProtKB-KW"/>
</dbReference>
<feature type="domain" description="HTH cro/C1-type" evidence="2">
    <location>
        <begin position="5"/>
        <end position="59"/>
    </location>
</feature>
<name>A0A7G9Y305_9EURY</name>
<evidence type="ECO:0000313" key="3">
    <source>
        <dbReference type="EMBL" id="QNO42389.1"/>
    </source>
</evidence>
<evidence type="ECO:0000256" key="1">
    <source>
        <dbReference type="ARBA" id="ARBA00023125"/>
    </source>
</evidence>
<dbReference type="CDD" id="cd00093">
    <property type="entry name" value="HTH_XRE"/>
    <property type="match status" value="1"/>
</dbReference>
<reference evidence="3" key="1">
    <citation type="submission" date="2020-06" db="EMBL/GenBank/DDBJ databases">
        <title>Unique genomic features of the anaerobic methanotrophic archaea.</title>
        <authorList>
            <person name="Chadwick G.L."/>
            <person name="Skennerton C.T."/>
            <person name="Laso-Perez R."/>
            <person name="Leu A.O."/>
            <person name="Speth D.R."/>
            <person name="Yu H."/>
            <person name="Morgan-Lang C."/>
            <person name="Hatzenpichler R."/>
            <person name="Goudeau D."/>
            <person name="Malmstrom R."/>
            <person name="Brazelton W.J."/>
            <person name="Woyke T."/>
            <person name="Hallam S.J."/>
            <person name="Tyson G.W."/>
            <person name="Wegener G."/>
            <person name="Boetius A."/>
            <person name="Orphan V."/>
        </authorList>
    </citation>
    <scope>NUCLEOTIDE SEQUENCE</scope>
</reference>
<dbReference type="SMART" id="SM00530">
    <property type="entry name" value="HTH_XRE"/>
    <property type="match status" value="1"/>
</dbReference>
<dbReference type="Pfam" id="PF01381">
    <property type="entry name" value="HTH_3"/>
    <property type="match status" value="1"/>
</dbReference>
<gene>
    <name evidence="3" type="ORF">LFOPHFOE_00029</name>
</gene>
<dbReference type="PANTHER" id="PTHR46558:SF4">
    <property type="entry name" value="DNA-BIDING PHAGE PROTEIN"/>
    <property type="match status" value="1"/>
</dbReference>